<name>A0ABR1C6B8_NECAM</name>
<dbReference type="EMBL" id="JAVFWL010000002">
    <property type="protein sequence ID" value="KAK6734068.1"/>
    <property type="molecule type" value="Genomic_DNA"/>
</dbReference>
<organism evidence="3 4">
    <name type="scientific">Necator americanus</name>
    <name type="common">Human hookworm</name>
    <dbReference type="NCBI Taxonomy" id="51031"/>
    <lineage>
        <taxon>Eukaryota</taxon>
        <taxon>Metazoa</taxon>
        <taxon>Ecdysozoa</taxon>
        <taxon>Nematoda</taxon>
        <taxon>Chromadorea</taxon>
        <taxon>Rhabditida</taxon>
        <taxon>Rhabditina</taxon>
        <taxon>Rhabditomorpha</taxon>
        <taxon>Strongyloidea</taxon>
        <taxon>Ancylostomatidae</taxon>
        <taxon>Bunostominae</taxon>
        <taxon>Necator</taxon>
    </lineage>
</organism>
<feature type="region of interest" description="Disordered" evidence="1">
    <location>
        <begin position="152"/>
        <end position="174"/>
    </location>
</feature>
<evidence type="ECO:0000313" key="3">
    <source>
        <dbReference type="EMBL" id="KAK6734068.1"/>
    </source>
</evidence>
<comment type="caution">
    <text evidence="3">The sequence shown here is derived from an EMBL/GenBank/DDBJ whole genome shotgun (WGS) entry which is preliminary data.</text>
</comment>
<accession>A0ABR1C6B8</accession>
<keyword evidence="4" id="KW-1185">Reference proteome</keyword>
<keyword evidence="2" id="KW-0732">Signal</keyword>
<reference evidence="3 4" key="1">
    <citation type="submission" date="2023-08" db="EMBL/GenBank/DDBJ databases">
        <title>A Necator americanus chromosomal reference genome.</title>
        <authorList>
            <person name="Ilik V."/>
            <person name="Petrzelkova K.J."/>
            <person name="Pardy F."/>
            <person name="Fuh T."/>
            <person name="Niatou-Singa F.S."/>
            <person name="Gouil Q."/>
            <person name="Baker L."/>
            <person name="Ritchie M.E."/>
            <person name="Jex A.R."/>
            <person name="Gazzola D."/>
            <person name="Li H."/>
            <person name="Toshio Fujiwara R."/>
            <person name="Zhan B."/>
            <person name="Aroian R.V."/>
            <person name="Pafco B."/>
            <person name="Schwarz E.M."/>
        </authorList>
    </citation>
    <scope>NUCLEOTIDE SEQUENCE [LARGE SCALE GENOMIC DNA]</scope>
    <source>
        <strain evidence="3 4">Aroian</strain>
        <tissue evidence="3">Whole animal</tissue>
    </source>
</reference>
<evidence type="ECO:0008006" key="5">
    <source>
        <dbReference type="Google" id="ProtNLM"/>
    </source>
</evidence>
<evidence type="ECO:0000313" key="4">
    <source>
        <dbReference type="Proteomes" id="UP001303046"/>
    </source>
</evidence>
<feature type="chain" id="PRO_5046576235" description="Secreted protein" evidence="2">
    <location>
        <begin position="20"/>
        <end position="174"/>
    </location>
</feature>
<feature type="signal peptide" evidence="2">
    <location>
        <begin position="1"/>
        <end position="19"/>
    </location>
</feature>
<feature type="compositionally biased region" description="Polar residues" evidence="1">
    <location>
        <begin position="152"/>
        <end position="167"/>
    </location>
</feature>
<sequence length="174" mass="19415">MVHSAFVLLVFTLCIFVHGTLEPPPIDNQVLLNKMKKTGMIPKKTQDFVKIFSNNNTGIYKQQNAAKTFIASLKNPKVKKETQKVFDELKNAQDFAWMALNKTEEVLVPLSGLPVTQIQNQLDKTCEEAKGNLSKCLPTAFRVIALQAAHQSGKNKTAQLDPNNMATRRSKQSS</sequence>
<evidence type="ECO:0000256" key="2">
    <source>
        <dbReference type="SAM" id="SignalP"/>
    </source>
</evidence>
<dbReference type="Proteomes" id="UP001303046">
    <property type="component" value="Unassembled WGS sequence"/>
</dbReference>
<proteinExistence type="predicted"/>
<evidence type="ECO:0000256" key="1">
    <source>
        <dbReference type="SAM" id="MobiDB-lite"/>
    </source>
</evidence>
<protein>
    <recommendedName>
        <fullName evidence="5">Secreted protein</fullName>
    </recommendedName>
</protein>
<gene>
    <name evidence="3" type="primary">Necator_chrII.g5483</name>
    <name evidence="3" type="ORF">RB195_017690</name>
</gene>